<reference evidence="2" key="1">
    <citation type="journal article" date="2015" name="MBio">
        <title>Genome-resolved metagenomic analysis reveals roles for candidate phyla and other microbial community members in biogeochemical transformations in oil reservoirs.</title>
        <authorList>
            <person name="Hu P."/>
            <person name="Tom L."/>
            <person name="Singh A."/>
            <person name="Thomas B.C."/>
            <person name="Baker B.J."/>
            <person name="Piceno Y.M."/>
            <person name="Andersen G.L."/>
            <person name="Banfield J.F."/>
        </authorList>
    </citation>
    <scope>NUCLEOTIDE SEQUENCE [LARGE SCALE GENOMIC DNA]</scope>
    <source>
        <strain evidence="2">56_747</strain>
    </source>
</reference>
<gene>
    <name evidence="1" type="ORF">XD72_1700</name>
    <name evidence="2" type="ORF">XE07_0086</name>
</gene>
<sequence length="112" mass="12375">MSDTKISSAADEADPFLAEIRKLRGGKEAGDEEDWVERAVDLKVDQLLDLSECLRELEPSKEIIEIRKECDGIVEEMVTGRLCGEAAVGQTDAFLCKAASLIMERLMGETEL</sequence>
<dbReference type="Proteomes" id="UP000053961">
    <property type="component" value="Unassembled WGS sequence"/>
</dbReference>
<dbReference type="Proteomes" id="UP000057043">
    <property type="component" value="Unassembled WGS sequence"/>
</dbReference>
<reference evidence="3 4" key="2">
    <citation type="journal article" date="2015" name="MBio">
        <title>Genome-Resolved Metagenomic Analysis Reveals Roles for Candidate Phyla and Other Microbial Community Members in Biogeochemical Transformations in Oil Reservoirs.</title>
        <authorList>
            <person name="Hu P."/>
            <person name="Tom L."/>
            <person name="Singh A."/>
            <person name="Thomas B.C."/>
            <person name="Baker B.J."/>
            <person name="Piceno Y.M."/>
            <person name="Andersen G.L."/>
            <person name="Banfield J.F."/>
        </authorList>
    </citation>
    <scope>NUCLEOTIDE SEQUENCE [LARGE SCALE GENOMIC DNA]</scope>
    <source>
        <strain evidence="1">57_489</strain>
    </source>
</reference>
<protein>
    <submittedName>
        <fullName evidence="2">Uncharacterized protein</fullName>
    </submittedName>
</protein>
<dbReference type="EMBL" id="LGHB01000001">
    <property type="protein sequence ID" value="KUK97672.1"/>
    <property type="molecule type" value="Genomic_DNA"/>
</dbReference>
<dbReference type="PATRIC" id="fig|301375.6.peg.1092"/>
<dbReference type="EMBL" id="LGFT01000041">
    <property type="protein sequence ID" value="KUK43933.1"/>
    <property type="molecule type" value="Genomic_DNA"/>
</dbReference>
<evidence type="ECO:0000313" key="1">
    <source>
        <dbReference type="EMBL" id="KUK43933.1"/>
    </source>
</evidence>
<evidence type="ECO:0000313" key="4">
    <source>
        <dbReference type="Proteomes" id="UP000057043"/>
    </source>
</evidence>
<name>A0A124G3Q4_9EURY</name>
<proteinExistence type="predicted"/>
<evidence type="ECO:0000313" key="2">
    <source>
        <dbReference type="EMBL" id="KUK97672.1"/>
    </source>
</evidence>
<dbReference type="AlphaFoldDB" id="A0A124G3Q4"/>
<comment type="caution">
    <text evidence="2">The sequence shown here is derived from an EMBL/GenBank/DDBJ whole genome shotgun (WGS) entry which is preliminary data.</text>
</comment>
<evidence type="ECO:0000313" key="3">
    <source>
        <dbReference type="Proteomes" id="UP000053961"/>
    </source>
</evidence>
<organism evidence="2 3">
    <name type="scientific">Methanothrix harundinacea</name>
    <dbReference type="NCBI Taxonomy" id="301375"/>
    <lineage>
        <taxon>Archaea</taxon>
        <taxon>Methanobacteriati</taxon>
        <taxon>Methanobacteriota</taxon>
        <taxon>Stenosarchaea group</taxon>
        <taxon>Methanomicrobia</taxon>
        <taxon>Methanotrichales</taxon>
        <taxon>Methanotrichaceae</taxon>
        <taxon>Methanothrix</taxon>
    </lineage>
</organism>
<accession>A0A124G3Q4</accession>